<dbReference type="RefSeq" id="YP_009330190.1">
    <property type="nucleotide sequence ID" value="NC_032255.1"/>
</dbReference>
<dbReference type="EMBL" id="KX151395">
    <property type="protein sequence ID" value="APO13942.1"/>
    <property type="molecule type" value="Genomic_DNA"/>
</dbReference>
<dbReference type="Proteomes" id="UP000204293">
    <property type="component" value="Segment"/>
</dbReference>
<name>A0A1L5JGM7_9BBAC</name>
<protein>
    <submittedName>
        <fullName evidence="2">p24</fullName>
    </submittedName>
</protein>
<feature type="coiled-coil region" evidence="1">
    <location>
        <begin position="99"/>
        <end position="130"/>
    </location>
</feature>
<organism evidence="2 3">
    <name type="scientific">Plodia interpunctella granulovirus</name>
    <dbReference type="NCBI Taxonomy" id="262175"/>
    <lineage>
        <taxon>Viruses</taxon>
        <taxon>Viruses incertae sedis</taxon>
        <taxon>Naldaviricetes</taxon>
        <taxon>Lefavirales</taxon>
        <taxon>Baculoviridae</taxon>
        <taxon>Betabaculovirus</taxon>
        <taxon>Betabaculovirus plinterpunctellae</taxon>
    </lineage>
</organism>
<keyword evidence="1" id="KW-0175">Coiled coil</keyword>
<evidence type="ECO:0000256" key="1">
    <source>
        <dbReference type="SAM" id="Coils"/>
    </source>
</evidence>
<keyword evidence="3" id="KW-1185">Reference proteome</keyword>
<evidence type="ECO:0000313" key="3">
    <source>
        <dbReference type="Proteomes" id="UP000204293"/>
    </source>
</evidence>
<dbReference type="InterPro" id="IPR007765">
    <property type="entry name" value="Baculo_p24"/>
</dbReference>
<accession>A0A1L5JGM7</accession>
<reference evidence="2 3" key="1">
    <citation type="submission" date="2016-04" db="EMBL/GenBank/DDBJ databases">
        <title>Sequence analysis of the Plodia interpunctella granulovirus genome: Discovery of an unusual inhibitor-of-apoptosis (IAP) gene.</title>
        <authorList>
            <person name="Harrison R.L."/>
            <person name="Rowley D.L."/>
            <person name="Funk C.J."/>
        </authorList>
    </citation>
    <scope>NUCLEOTIDE SEQUENCE [LARGE SCALE GENOMIC DNA]</scope>
    <source>
        <strain evidence="2">Cambridge</strain>
    </source>
</reference>
<dbReference type="GO" id="GO:0019028">
    <property type="term" value="C:viral capsid"/>
    <property type="evidence" value="ECO:0007669"/>
    <property type="project" value="InterPro"/>
</dbReference>
<evidence type="ECO:0000313" key="2">
    <source>
        <dbReference type="EMBL" id="APO13942.1"/>
    </source>
</evidence>
<dbReference type="KEGG" id="vg:30685062"/>
<dbReference type="OrthoDB" id="18599at10239"/>
<proteinExistence type="predicted"/>
<sequence length="164" mass="18142">MSFEYHSGPIEVFVVTNDGGGVNGFAEVTAVTQLLSPYTRISSAQLWNTTNNSYKIQNNGKNFIHAIAICKFLSSIPESDSASYKNLRQLVRDLMVGDQKEIEDEVKRELDEIKNSLAECKTELGQYKNILSGFQDNILSDFSGLLRVLKSELINEISGGGSEV</sequence>
<dbReference type="Pfam" id="PF05073">
    <property type="entry name" value="Baculo_p24"/>
    <property type="match status" value="1"/>
</dbReference>
<dbReference type="GeneID" id="30685062"/>